<dbReference type="Gene3D" id="3.30.2010.10">
    <property type="entry name" value="Metalloproteases ('zincins'), catalytic domain"/>
    <property type="match status" value="1"/>
</dbReference>
<sequence>MNDATDEYRVIITRKPVRNARMRVMPDGTVRITAPKGFNTARFIEEKRDWIRARQAEMDQLAAGCITVASDRMLLLGTGYSVREGSHCETDHCDTVITAPNPPALRQHLTNDFRSLITETVAIRADEMGVSPGRCAIRMQKTRWGSCSSAGNLNFNLKLYALPAHLMDYVVVHELAHLNVLNHSPAFWSLVATQYPEYKNAETDLRRYWVAIERNHWWNTIQK</sequence>
<evidence type="ECO:0000313" key="3">
    <source>
        <dbReference type="Proteomes" id="UP001163096"/>
    </source>
</evidence>
<organism evidence="2 3">
    <name type="scientific">Methanogenium organophilum</name>
    <dbReference type="NCBI Taxonomy" id="2199"/>
    <lineage>
        <taxon>Archaea</taxon>
        <taxon>Methanobacteriati</taxon>
        <taxon>Methanobacteriota</taxon>
        <taxon>Stenosarchaea group</taxon>
        <taxon>Methanomicrobia</taxon>
        <taxon>Methanomicrobiales</taxon>
        <taxon>Methanomicrobiaceae</taxon>
        <taxon>Methanogenium</taxon>
    </lineage>
</organism>
<name>A0A9X9S2M5_METOG</name>
<evidence type="ECO:0000313" key="2">
    <source>
        <dbReference type="EMBL" id="WAI00388.1"/>
    </source>
</evidence>
<dbReference type="Pfam" id="PF01863">
    <property type="entry name" value="YgjP-like"/>
    <property type="match status" value="1"/>
</dbReference>
<dbReference type="Proteomes" id="UP001163096">
    <property type="component" value="Chromosome"/>
</dbReference>
<dbReference type="InterPro" id="IPR002725">
    <property type="entry name" value="YgjP-like_metallopeptidase"/>
</dbReference>
<evidence type="ECO:0000259" key="1">
    <source>
        <dbReference type="Pfam" id="PF01863"/>
    </source>
</evidence>
<dbReference type="RefSeq" id="WP_268185585.1">
    <property type="nucleotide sequence ID" value="NZ_CP113361.1"/>
</dbReference>
<feature type="domain" description="YgjP-like metallopeptidase" evidence="1">
    <location>
        <begin position="18"/>
        <end position="207"/>
    </location>
</feature>
<dbReference type="GeneID" id="76835052"/>
<protein>
    <submittedName>
        <fullName evidence="2">SprT family zinc-dependent metalloprotease</fullName>
    </submittedName>
</protein>
<dbReference type="CDD" id="cd07344">
    <property type="entry name" value="M48_yhfN_like"/>
    <property type="match status" value="1"/>
</dbReference>
<dbReference type="AlphaFoldDB" id="A0A9X9S2M5"/>
<dbReference type="PANTHER" id="PTHR30399">
    <property type="entry name" value="UNCHARACTERIZED PROTEIN YGJP"/>
    <property type="match status" value="1"/>
</dbReference>
<dbReference type="GO" id="GO:0008237">
    <property type="term" value="F:metallopeptidase activity"/>
    <property type="evidence" value="ECO:0007669"/>
    <property type="project" value="UniProtKB-KW"/>
</dbReference>
<dbReference type="InterPro" id="IPR053136">
    <property type="entry name" value="UTP_pyrophosphatase-like"/>
</dbReference>
<dbReference type="KEGG" id="mou:OU421_08080"/>
<reference evidence="2" key="1">
    <citation type="submission" date="2022-11" db="EMBL/GenBank/DDBJ databases">
        <title>Complete genome sequence of Methanogenium organophilum DSM 3596.</title>
        <authorList>
            <person name="Chen S.-C."/>
            <person name="Lai S.-J."/>
            <person name="You Y.-T."/>
        </authorList>
    </citation>
    <scope>NUCLEOTIDE SEQUENCE</scope>
    <source>
        <strain evidence="2">DSM 3596</strain>
    </source>
</reference>
<keyword evidence="2" id="KW-0645">Protease</keyword>
<accession>A0A9X9S2M5</accession>
<dbReference type="PANTHER" id="PTHR30399:SF1">
    <property type="entry name" value="UTP PYROPHOSPHATASE"/>
    <property type="match status" value="1"/>
</dbReference>
<proteinExistence type="predicted"/>
<dbReference type="EMBL" id="CP113361">
    <property type="protein sequence ID" value="WAI00388.1"/>
    <property type="molecule type" value="Genomic_DNA"/>
</dbReference>
<keyword evidence="2" id="KW-0482">Metalloprotease</keyword>
<keyword evidence="2" id="KW-0378">Hydrolase</keyword>
<keyword evidence="3" id="KW-1185">Reference proteome</keyword>
<gene>
    <name evidence="2" type="ORF">OU421_08080</name>
</gene>